<comment type="caution">
    <text evidence="1">The sequence shown here is derived from an EMBL/GenBank/DDBJ whole genome shotgun (WGS) entry which is preliminary data.</text>
</comment>
<dbReference type="EMBL" id="JYDP01000003">
    <property type="protein sequence ID" value="KRZ18458.1"/>
    <property type="molecule type" value="Genomic_DNA"/>
</dbReference>
<dbReference type="AlphaFoldDB" id="A0A0V1I6H4"/>
<gene>
    <name evidence="1" type="ORF">T11_14448</name>
</gene>
<evidence type="ECO:0000313" key="1">
    <source>
        <dbReference type="EMBL" id="KRZ18458.1"/>
    </source>
</evidence>
<name>A0A0V1I6H4_9BILA</name>
<dbReference type="Proteomes" id="UP000055024">
    <property type="component" value="Unassembled WGS sequence"/>
</dbReference>
<accession>A0A0V1I6H4</accession>
<proteinExistence type="predicted"/>
<keyword evidence="2" id="KW-1185">Reference proteome</keyword>
<organism evidence="1 2">
    <name type="scientific">Trichinella zimbabwensis</name>
    <dbReference type="NCBI Taxonomy" id="268475"/>
    <lineage>
        <taxon>Eukaryota</taxon>
        <taxon>Metazoa</taxon>
        <taxon>Ecdysozoa</taxon>
        <taxon>Nematoda</taxon>
        <taxon>Enoplea</taxon>
        <taxon>Dorylaimia</taxon>
        <taxon>Trichinellida</taxon>
        <taxon>Trichinellidae</taxon>
        <taxon>Trichinella</taxon>
    </lineage>
</organism>
<evidence type="ECO:0000313" key="2">
    <source>
        <dbReference type="Proteomes" id="UP000055024"/>
    </source>
</evidence>
<evidence type="ECO:0008006" key="3">
    <source>
        <dbReference type="Google" id="ProtNLM"/>
    </source>
</evidence>
<sequence length="130" mass="14412">MTKREYFSLCLDESTDQADEGFTINEELPSLISLHGTTKGTVFFKAVQNCVTGFDKCSCIVRDGAKAMTGTVISFCMLWKHNNINCPIVQQESLQITNIVRGGNKSLNHGKSCNFFSEIDAAYGDLNLQF</sequence>
<protein>
    <recommendedName>
        <fullName evidence="3">Zinc finger BED domain-containing protein 5</fullName>
    </recommendedName>
</protein>
<reference evidence="1 2" key="1">
    <citation type="submission" date="2015-01" db="EMBL/GenBank/DDBJ databases">
        <title>Evolution of Trichinella species and genotypes.</title>
        <authorList>
            <person name="Korhonen P.K."/>
            <person name="Edoardo P."/>
            <person name="Giuseppe L.R."/>
            <person name="Gasser R.B."/>
        </authorList>
    </citation>
    <scope>NUCLEOTIDE SEQUENCE [LARGE SCALE GENOMIC DNA]</scope>
    <source>
        <strain evidence="1">ISS1029</strain>
    </source>
</reference>
<dbReference type="STRING" id="268475.A0A0V1I6H4"/>
<dbReference type="OrthoDB" id="8865791at2759"/>